<keyword evidence="8" id="KW-0812">Transmembrane</keyword>
<name>A0AAV8A014_9EUKA</name>
<organism evidence="9 10">
    <name type="scientific">Anaeramoeba flamelloides</name>
    <dbReference type="NCBI Taxonomy" id="1746091"/>
    <lineage>
        <taxon>Eukaryota</taxon>
        <taxon>Metamonada</taxon>
        <taxon>Anaeramoebidae</taxon>
        <taxon>Anaeramoeba</taxon>
    </lineage>
</organism>
<dbReference type="AlphaFoldDB" id="A0AAV8A014"/>
<feature type="chain" id="PRO_5043101936" description="Phospholipase B-like" evidence="7">
    <location>
        <begin position="19"/>
        <end position="652"/>
    </location>
</feature>
<keyword evidence="6" id="KW-0325">Glycoprotein</keyword>
<evidence type="ECO:0000256" key="5">
    <source>
        <dbReference type="ARBA" id="ARBA00023098"/>
    </source>
</evidence>
<protein>
    <recommendedName>
        <fullName evidence="7">Phospholipase B-like</fullName>
        <ecNumber evidence="7">3.1.1.-</ecNumber>
    </recommendedName>
</protein>
<comment type="function">
    <text evidence="7">Putative phospholipase.</text>
</comment>
<evidence type="ECO:0000256" key="4">
    <source>
        <dbReference type="ARBA" id="ARBA00022963"/>
    </source>
</evidence>
<evidence type="ECO:0000256" key="1">
    <source>
        <dbReference type="ARBA" id="ARBA00007835"/>
    </source>
</evidence>
<gene>
    <name evidence="9" type="ORF">M0812_08065</name>
</gene>
<keyword evidence="5 7" id="KW-0443">Lipid metabolism</keyword>
<evidence type="ECO:0000256" key="2">
    <source>
        <dbReference type="ARBA" id="ARBA00022729"/>
    </source>
</evidence>
<evidence type="ECO:0000256" key="7">
    <source>
        <dbReference type="RuleBase" id="RU364138"/>
    </source>
</evidence>
<dbReference type="Pfam" id="PF04916">
    <property type="entry name" value="Phospholip_B"/>
    <property type="match status" value="1"/>
</dbReference>
<keyword evidence="3 7" id="KW-0378">Hydrolase</keyword>
<accession>A0AAV8A014</accession>
<dbReference type="GO" id="GO:0005576">
    <property type="term" value="C:extracellular region"/>
    <property type="evidence" value="ECO:0007669"/>
    <property type="project" value="TreeGrafter"/>
</dbReference>
<proteinExistence type="inferred from homology"/>
<dbReference type="InterPro" id="IPR007000">
    <property type="entry name" value="PLipase_B-like"/>
</dbReference>
<evidence type="ECO:0000313" key="10">
    <source>
        <dbReference type="Proteomes" id="UP001146793"/>
    </source>
</evidence>
<evidence type="ECO:0000256" key="8">
    <source>
        <dbReference type="SAM" id="Phobius"/>
    </source>
</evidence>
<evidence type="ECO:0000313" key="9">
    <source>
        <dbReference type="EMBL" id="KAJ3446736.1"/>
    </source>
</evidence>
<comment type="caution">
    <text evidence="9">The sequence shown here is derived from an EMBL/GenBank/DDBJ whole genome shotgun (WGS) entry which is preliminary data.</text>
</comment>
<keyword evidence="8" id="KW-1133">Transmembrane helix</keyword>
<dbReference type="SUPFAM" id="SSF103575">
    <property type="entry name" value="Plexin repeat"/>
    <property type="match status" value="1"/>
</dbReference>
<evidence type="ECO:0000256" key="3">
    <source>
        <dbReference type="ARBA" id="ARBA00022801"/>
    </source>
</evidence>
<keyword evidence="2 7" id="KW-0732">Signal</keyword>
<dbReference type="GO" id="GO:0004620">
    <property type="term" value="F:phospholipase activity"/>
    <property type="evidence" value="ECO:0007669"/>
    <property type="project" value="InterPro"/>
</dbReference>
<dbReference type="GO" id="GO:0009395">
    <property type="term" value="P:phospholipid catabolic process"/>
    <property type="evidence" value="ECO:0007669"/>
    <property type="project" value="TreeGrafter"/>
</dbReference>
<dbReference type="PANTHER" id="PTHR12370:SF3">
    <property type="entry name" value="PHOSPHOLIPASE B-LIKE 2-RELATED"/>
    <property type="match status" value="1"/>
</dbReference>
<reference evidence="9" key="1">
    <citation type="submission" date="2022-08" db="EMBL/GenBank/DDBJ databases">
        <title>Novel sulphate-reducing endosymbionts in the free-living metamonad Anaeramoeba.</title>
        <authorList>
            <person name="Jerlstrom-Hultqvist J."/>
            <person name="Cepicka I."/>
            <person name="Gallot-Lavallee L."/>
            <person name="Salas-Leiva D."/>
            <person name="Curtis B.A."/>
            <person name="Zahonova K."/>
            <person name="Pipaliya S."/>
            <person name="Dacks J."/>
            <person name="Roger A.J."/>
        </authorList>
    </citation>
    <scope>NUCLEOTIDE SEQUENCE</scope>
    <source>
        <strain evidence="9">Busselton2</strain>
    </source>
</reference>
<keyword evidence="4 7" id="KW-0442">Lipid degradation</keyword>
<dbReference type="PANTHER" id="PTHR12370">
    <property type="entry name" value="PHOSPHOLIPASE B-RELATED"/>
    <property type="match status" value="1"/>
</dbReference>
<feature type="signal peptide" evidence="7">
    <location>
        <begin position="1"/>
        <end position="18"/>
    </location>
</feature>
<feature type="transmembrane region" description="Helical" evidence="8">
    <location>
        <begin position="616"/>
        <end position="639"/>
    </location>
</feature>
<dbReference type="Proteomes" id="UP001146793">
    <property type="component" value="Unassembled WGS sequence"/>
</dbReference>
<dbReference type="Gene3D" id="3.60.60.30">
    <property type="match status" value="1"/>
</dbReference>
<dbReference type="EMBL" id="JANTQA010000019">
    <property type="protein sequence ID" value="KAJ3446736.1"/>
    <property type="molecule type" value="Genomic_DNA"/>
</dbReference>
<evidence type="ECO:0000256" key="6">
    <source>
        <dbReference type="ARBA" id="ARBA00023180"/>
    </source>
</evidence>
<comment type="similarity">
    <text evidence="1 7">Belongs to the phospholipase B-like family.</text>
</comment>
<sequence>MKFAVLFLLLLFLNVVKSEPIFGSVYYQESKYTFKAGVYDSDSVAYGVYDDQIEKVGNSFFHLVTNPKYSNNEQVFAAGYLEGALLNDRINYHLQNFVEWSLFNEFNKSSDWPNEVTDWFHGNINYVKGECESPKSDLIQQFCYTYLQMTAVYQGFIDHAEEATKFRFIDFYLLQASGDLEDVAVAVFLNSTNEKLRNWAKNRIYDLDDRDLHHHCTGFIKITDNNEDAFVSHNSWFDYIALTRVMKEYEINLKGAHTVTTNLVFSSYPGVIFSLDDFYITNKKLVVFETTYTIQNHSIYQEYLHEKTFLTFLRTVSICRMSSNGEEYVNYMKQVNSGTYNNMYSIFDLKLFNKKSTELNQGLLWVLEMIPGFHSLNDQTTPWLIDQSYFPSFNRPMNKTLFVLAGYQHAVEQVGNYWSWNYTARRLILARNQSKVQTLDDMKALGRYNNYLKDPLCKLDPSGTIAARYDLKNTSKKGNPEVKAANGAIDLKVTDYEKALNMEFDVIVSPTKSGGLPAWEFGTKEWSHVPYHGLPKKWDYGWVTFRSRRTTNCKQYTTCKTCAQDLNCGWCDNECLMFPILKDNPNNVNSKCAKNSVKDWKFDKCSNEKSDNSDSYTAAIVMVSIAGVLLLASIGIVIFRLTQKKVDYKPIN</sequence>
<dbReference type="EC" id="3.1.1.-" evidence="7"/>
<keyword evidence="8" id="KW-0472">Membrane</keyword>